<dbReference type="InterPro" id="IPR012349">
    <property type="entry name" value="Split_barrel_FMN-bd"/>
</dbReference>
<dbReference type="EMBL" id="RSEC01000059">
    <property type="protein sequence ID" value="RSD11931.1"/>
    <property type="molecule type" value="Genomic_DNA"/>
</dbReference>
<dbReference type="GO" id="GO:0016491">
    <property type="term" value="F:oxidoreductase activity"/>
    <property type="evidence" value="ECO:0007669"/>
    <property type="project" value="InterPro"/>
</dbReference>
<name>A0A427T1W7_9PSEU</name>
<dbReference type="PANTHER" id="PTHR39428">
    <property type="entry name" value="F420H(2)-DEPENDENT QUINONE REDUCTASE RV1261C"/>
    <property type="match status" value="1"/>
</dbReference>
<proteinExistence type="inferred from homology"/>
<accession>A0A427T1W7</accession>
<dbReference type="PANTHER" id="PTHR39428:SF1">
    <property type="entry name" value="F420H(2)-DEPENDENT QUINONE REDUCTASE RV1261C"/>
    <property type="match status" value="1"/>
</dbReference>
<dbReference type="Gene3D" id="2.30.110.10">
    <property type="entry name" value="Electron Transport, Fmn-binding Protein, Chain A"/>
    <property type="match status" value="1"/>
</dbReference>
<dbReference type="GO" id="GO:0070967">
    <property type="term" value="F:coenzyme F420 binding"/>
    <property type="evidence" value="ECO:0007669"/>
    <property type="project" value="TreeGrafter"/>
</dbReference>
<dbReference type="NCBIfam" id="TIGR00026">
    <property type="entry name" value="hi_GC_TIGR00026"/>
    <property type="match status" value="1"/>
</dbReference>
<sequence>MPDFDEINAKVIDEYRANGGELSGGFAGETLILVHHFGAKSGVERVSPLACYAEGERLFVFASKAGLPENPGWYYNLMAHPDVTVELGTETFPVRATEITGPERDEIYAKNVEKRPQFGEYQANVDRLIPVVELVRR</sequence>
<dbReference type="InterPro" id="IPR004378">
    <property type="entry name" value="F420H2_quin_Rdtase"/>
</dbReference>
<dbReference type="RefSeq" id="WP_125314156.1">
    <property type="nucleotide sequence ID" value="NZ_RSEC01000059.1"/>
</dbReference>
<evidence type="ECO:0000256" key="2">
    <source>
        <dbReference type="ARBA" id="ARBA00049106"/>
    </source>
</evidence>
<dbReference type="GO" id="GO:0005886">
    <property type="term" value="C:plasma membrane"/>
    <property type="evidence" value="ECO:0007669"/>
    <property type="project" value="TreeGrafter"/>
</dbReference>
<evidence type="ECO:0000313" key="4">
    <source>
        <dbReference type="Proteomes" id="UP000267081"/>
    </source>
</evidence>
<evidence type="ECO:0000313" key="3">
    <source>
        <dbReference type="EMBL" id="RSD11931.1"/>
    </source>
</evidence>
<evidence type="ECO:0000256" key="1">
    <source>
        <dbReference type="ARBA" id="ARBA00008710"/>
    </source>
</evidence>
<dbReference type="OrthoDB" id="8225825at2"/>
<dbReference type="AlphaFoldDB" id="A0A427T1W7"/>
<gene>
    <name evidence="3" type="ORF">EIY87_34905</name>
</gene>
<keyword evidence="4" id="KW-1185">Reference proteome</keyword>
<comment type="caution">
    <text evidence="3">The sequence shown here is derived from an EMBL/GenBank/DDBJ whole genome shotgun (WGS) entry which is preliminary data.</text>
</comment>
<protein>
    <submittedName>
        <fullName evidence="3">Nitroreductase family deazaflavin-dependent oxidoreductase</fullName>
    </submittedName>
</protein>
<dbReference type="Proteomes" id="UP000267081">
    <property type="component" value="Unassembled WGS sequence"/>
</dbReference>
<comment type="catalytic activity">
    <reaction evidence="2">
        <text>oxidized coenzyme F420-(gamma-L-Glu)(n) + a quinol + H(+) = reduced coenzyme F420-(gamma-L-Glu)(n) + a quinone</text>
        <dbReference type="Rhea" id="RHEA:39663"/>
        <dbReference type="Rhea" id="RHEA-COMP:12939"/>
        <dbReference type="Rhea" id="RHEA-COMP:14378"/>
        <dbReference type="ChEBI" id="CHEBI:15378"/>
        <dbReference type="ChEBI" id="CHEBI:24646"/>
        <dbReference type="ChEBI" id="CHEBI:132124"/>
        <dbReference type="ChEBI" id="CHEBI:133980"/>
        <dbReference type="ChEBI" id="CHEBI:139511"/>
    </reaction>
</comment>
<dbReference type="Pfam" id="PF04075">
    <property type="entry name" value="F420H2_quin_red"/>
    <property type="match status" value="1"/>
</dbReference>
<comment type="similarity">
    <text evidence="1">Belongs to the F420H(2)-dependent quinone reductase family.</text>
</comment>
<organism evidence="3 4">
    <name type="scientific">Amycolatopsis eburnea</name>
    <dbReference type="NCBI Taxonomy" id="2267691"/>
    <lineage>
        <taxon>Bacteria</taxon>
        <taxon>Bacillati</taxon>
        <taxon>Actinomycetota</taxon>
        <taxon>Actinomycetes</taxon>
        <taxon>Pseudonocardiales</taxon>
        <taxon>Pseudonocardiaceae</taxon>
        <taxon>Amycolatopsis</taxon>
    </lineage>
</organism>
<reference evidence="3 4" key="1">
    <citation type="submission" date="2018-12" db="EMBL/GenBank/DDBJ databases">
        <title>Amycolatopsis eburnea sp. nov. actinomycete associate with arbuscular mycorrhiza fungal spore.</title>
        <authorList>
            <person name="Lumyong S."/>
            <person name="Chaiya L."/>
        </authorList>
    </citation>
    <scope>NUCLEOTIDE SEQUENCE [LARGE SCALE GENOMIC DNA]</scope>
    <source>
        <strain evidence="3 4">GLM-1</strain>
    </source>
</reference>